<protein>
    <recommendedName>
        <fullName evidence="2">Transglutaminase-like domain-containing protein</fullName>
    </recommendedName>
</protein>
<keyword evidence="1" id="KW-0812">Transmembrane</keyword>
<dbReference type="Pfam" id="PF01841">
    <property type="entry name" value="Transglut_core"/>
    <property type="match status" value="1"/>
</dbReference>
<evidence type="ECO:0000313" key="3">
    <source>
        <dbReference type="EMBL" id="KON84760.1"/>
    </source>
</evidence>
<feature type="domain" description="Transglutaminase-like" evidence="2">
    <location>
        <begin position="138"/>
        <end position="197"/>
    </location>
</feature>
<evidence type="ECO:0000259" key="2">
    <source>
        <dbReference type="SMART" id="SM00460"/>
    </source>
</evidence>
<dbReference type="OrthoDB" id="9787782at2"/>
<sequence>MSQAEIVYGYRNTSDAPVKIWLSAAPGTEGVTFSHEPDERTVHPFLGEQFYFELDGKEELTYTATYDYQWGKGIGDDEREYFLRDCQLIPVNEEIRERVLAMMSGESEPRQQAKRLFDHIVEEYKYSARIKERGFEACTTSKKGDCGELSAVFASYCRSIGIPCRMMIGAFRGRHQLHAWNEVYLEESGWMPVDVSLPMYTFFRNPLANIGSVVKWGALRNKERYFGEVEKGRVVFSIDPEIETHPAYRDEHPSSDDMVFPVAGEPFAWGFESMEGRAPYMQPIYPQLHPVFEKVRAKNVLGHTRVSPSNRLDHYSMRIKIYSFSIGAILVYISLMLNVWNIDTHITFEKWLEGGTSLLFGIFGVLTLARREFNIPILVLSLLFSFSILSFLT</sequence>
<comment type="caution">
    <text evidence="3">The sequence shown here is derived from an EMBL/GenBank/DDBJ whole genome shotgun (WGS) entry which is preliminary data.</text>
</comment>
<proteinExistence type="predicted"/>
<name>A0A0M0G4J5_9BACI</name>
<keyword evidence="4" id="KW-1185">Reference proteome</keyword>
<feature type="transmembrane region" description="Helical" evidence="1">
    <location>
        <begin position="351"/>
        <end position="369"/>
    </location>
</feature>
<dbReference type="Proteomes" id="UP000037405">
    <property type="component" value="Unassembled WGS sequence"/>
</dbReference>
<dbReference type="PANTHER" id="PTHR38339:SF1">
    <property type="entry name" value="TRANSGLUTAMINASE-LIKE DOMAIN-CONTAINING PROTEIN"/>
    <property type="match status" value="1"/>
</dbReference>
<dbReference type="AlphaFoldDB" id="A0A0M0G4J5"/>
<dbReference type="InterPro" id="IPR002931">
    <property type="entry name" value="Transglutaminase-like"/>
</dbReference>
<dbReference type="EMBL" id="LGUE01000004">
    <property type="protein sequence ID" value="KON84760.1"/>
    <property type="molecule type" value="Genomic_DNA"/>
</dbReference>
<evidence type="ECO:0000256" key="1">
    <source>
        <dbReference type="SAM" id="Phobius"/>
    </source>
</evidence>
<dbReference type="InterPro" id="IPR038765">
    <property type="entry name" value="Papain-like_cys_pep_sf"/>
</dbReference>
<dbReference type="Gene3D" id="3.10.620.30">
    <property type="match status" value="1"/>
</dbReference>
<dbReference type="SMART" id="SM00460">
    <property type="entry name" value="TGc"/>
    <property type="match status" value="1"/>
</dbReference>
<keyword evidence="1" id="KW-0472">Membrane</keyword>
<evidence type="ECO:0000313" key="4">
    <source>
        <dbReference type="Proteomes" id="UP000037405"/>
    </source>
</evidence>
<dbReference type="PANTHER" id="PTHR38339">
    <property type="entry name" value="TRANSGLUTAMINASE DOMAIN PROTEIN"/>
    <property type="match status" value="1"/>
</dbReference>
<dbReference type="SUPFAM" id="SSF54001">
    <property type="entry name" value="Cysteine proteinases"/>
    <property type="match status" value="1"/>
</dbReference>
<keyword evidence="1" id="KW-1133">Transmembrane helix</keyword>
<dbReference type="PATRIC" id="fig|189381.12.peg.2453"/>
<reference evidence="4" key="1">
    <citation type="submission" date="2015-07" db="EMBL/GenBank/DDBJ databases">
        <title>Fjat-14235 jcm11544.</title>
        <authorList>
            <person name="Liu B."/>
            <person name="Wang J."/>
            <person name="Zhu Y."/>
            <person name="Liu G."/>
            <person name="Chen Q."/>
            <person name="Chen Z."/>
            <person name="Lan J."/>
            <person name="Che J."/>
            <person name="Ge C."/>
            <person name="Shi H."/>
            <person name="Pan Z."/>
            <person name="Liu X."/>
        </authorList>
    </citation>
    <scope>NUCLEOTIDE SEQUENCE [LARGE SCALE GENOMIC DNA]</scope>
    <source>
        <strain evidence="4">JCM 11544</strain>
    </source>
</reference>
<gene>
    <name evidence="3" type="ORF">AF331_12115</name>
</gene>
<feature type="transmembrane region" description="Helical" evidence="1">
    <location>
        <begin position="375"/>
        <end position="392"/>
    </location>
</feature>
<feature type="transmembrane region" description="Helical" evidence="1">
    <location>
        <begin position="321"/>
        <end position="339"/>
    </location>
</feature>
<organism evidence="3 4">
    <name type="scientific">Rossellomorea marisflavi</name>
    <dbReference type="NCBI Taxonomy" id="189381"/>
    <lineage>
        <taxon>Bacteria</taxon>
        <taxon>Bacillati</taxon>
        <taxon>Bacillota</taxon>
        <taxon>Bacilli</taxon>
        <taxon>Bacillales</taxon>
        <taxon>Bacillaceae</taxon>
        <taxon>Rossellomorea</taxon>
    </lineage>
</organism>
<accession>A0A0M0G4J5</accession>
<dbReference type="RefSeq" id="WP_053428358.1">
    <property type="nucleotide sequence ID" value="NZ_JAMQJB010000001.1"/>
</dbReference>